<proteinExistence type="inferred from homology"/>
<keyword evidence="2" id="KW-0328">Glycosyltransferase</keyword>
<dbReference type="AlphaFoldDB" id="A0A8K0A3N7"/>
<accession>A0A8K0A3N7</accession>
<sequence length="311" mass="34456">MVKRMTMERAEVMAAAFARLRQKVVWRYTGDKPTSLGNNTKLVAWLPQNDLLGHPKTRAFITHAGSNGICEALQHGVSMVCMPFFGDQPANAARVVARGLGVKLDFSTVTVDEFHRAIVHVLTNISYRETAARLSRLHRDQPQSPMERAVWWVENVIKHGGLPHLRARAVELPWYQYYLLDVAVFLLAGWTDVIPESAEQKVIDLVNDGLYGADPQENYRGKKAKAGPAVSTASQNDTTAIHNADIINNHQQQPADTEADDSLSEDTDCNNPGLTDNVMYARDNHAAMGDNQNTKDGNFNDTGDNDPANHN</sequence>
<evidence type="ECO:0000256" key="2">
    <source>
        <dbReference type="ARBA" id="ARBA00022676"/>
    </source>
</evidence>
<keyword evidence="3" id="KW-0808">Transferase</keyword>
<dbReference type="InterPro" id="IPR050271">
    <property type="entry name" value="UDP-glycosyltransferase"/>
</dbReference>
<evidence type="ECO:0000256" key="3">
    <source>
        <dbReference type="ARBA" id="ARBA00022679"/>
    </source>
</evidence>
<comment type="similarity">
    <text evidence="1">Belongs to the UDP-glycosyltransferase family.</text>
</comment>
<evidence type="ECO:0000313" key="5">
    <source>
        <dbReference type="EMBL" id="CAH1266945.1"/>
    </source>
</evidence>
<feature type="compositionally biased region" description="Acidic residues" evidence="4">
    <location>
        <begin position="257"/>
        <end position="268"/>
    </location>
</feature>
<evidence type="ECO:0000256" key="4">
    <source>
        <dbReference type="SAM" id="MobiDB-lite"/>
    </source>
</evidence>
<feature type="region of interest" description="Disordered" evidence="4">
    <location>
        <begin position="247"/>
        <end position="274"/>
    </location>
</feature>
<feature type="compositionally biased region" description="Polar residues" evidence="4">
    <location>
        <begin position="290"/>
        <end position="311"/>
    </location>
</feature>
<dbReference type="SUPFAM" id="SSF53756">
    <property type="entry name" value="UDP-Glycosyltransferase/glycogen phosphorylase"/>
    <property type="match status" value="1"/>
</dbReference>
<organism evidence="5 6">
    <name type="scientific">Branchiostoma lanceolatum</name>
    <name type="common">Common lancelet</name>
    <name type="synonym">Amphioxus lanceolatum</name>
    <dbReference type="NCBI Taxonomy" id="7740"/>
    <lineage>
        <taxon>Eukaryota</taxon>
        <taxon>Metazoa</taxon>
        <taxon>Chordata</taxon>
        <taxon>Cephalochordata</taxon>
        <taxon>Leptocardii</taxon>
        <taxon>Amphioxiformes</taxon>
        <taxon>Branchiostomatidae</taxon>
        <taxon>Branchiostoma</taxon>
    </lineage>
</organism>
<gene>
    <name evidence="5" type="primary">UGT2A3</name>
    <name evidence="5" type="ORF">BLAG_LOCUS20451</name>
</gene>
<dbReference type="PANTHER" id="PTHR48043:SF145">
    <property type="entry name" value="FI06409P-RELATED"/>
    <property type="match status" value="1"/>
</dbReference>
<dbReference type="OrthoDB" id="5835829at2759"/>
<evidence type="ECO:0000313" key="6">
    <source>
        <dbReference type="Proteomes" id="UP000838412"/>
    </source>
</evidence>
<feature type="region of interest" description="Disordered" evidence="4">
    <location>
        <begin position="287"/>
        <end position="311"/>
    </location>
</feature>
<dbReference type="Proteomes" id="UP000838412">
    <property type="component" value="Chromosome 6"/>
</dbReference>
<dbReference type="FunFam" id="3.40.50.2000:FF:000134">
    <property type="entry name" value="UDP-glucuronosyltransferase 2A2 isoform X1"/>
    <property type="match status" value="1"/>
</dbReference>
<dbReference type="EMBL" id="OV696691">
    <property type="protein sequence ID" value="CAH1266945.1"/>
    <property type="molecule type" value="Genomic_DNA"/>
</dbReference>
<protein>
    <submittedName>
        <fullName evidence="5">UGT2A3 protein</fullName>
    </submittedName>
</protein>
<keyword evidence="6" id="KW-1185">Reference proteome</keyword>
<name>A0A8K0A3N7_BRALA</name>
<dbReference type="GO" id="GO:0008194">
    <property type="term" value="F:UDP-glycosyltransferase activity"/>
    <property type="evidence" value="ECO:0007669"/>
    <property type="project" value="InterPro"/>
</dbReference>
<reference evidence="5" key="1">
    <citation type="submission" date="2022-01" db="EMBL/GenBank/DDBJ databases">
        <authorList>
            <person name="Braso-Vives M."/>
        </authorList>
    </citation>
    <scope>NUCLEOTIDE SEQUENCE</scope>
</reference>
<evidence type="ECO:0000256" key="1">
    <source>
        <dbReference type="ARBA" id="ARBA00009995"/>
    </source>
</evidence>
<dbReference type="Gene3D" id="3.40.50.2000">
    <property type="entry name" value="Glycogen Phosphorylase B"/>
    <property type="match status" value="1"/>
</dbReference>
<dbReference type="PANTHER" id="PTHR48043">
    <property type="entry name" value="EG:EG0003.4 PROTEIN-RELATED"/>
    <property type="match status" value="1"/>
</dbReference>
<dbReference type="InterPro" id="IPR002213">
    <property type="entry name" value="UDP_glucos_trans"/>
</dbReference>
<dbReference type="Pfam" id="PF00201">
    <property type="entry name" value="UDPGT"/>
    <property type="match status" value="1"/>
</dbReference>
<dbReference type="CDD" id="cd03784">
    <property type="entry name" value="GT1_Gtf-like"/>
    <property type="match status" value="1"/>
</dbReference>